<dbReference type="GeneID" id="25791589"/>
<dbReference type="OMA" id="WEQNWAN"/>
<organism evidence="1 2">
    <name type="scientific">Hypocrea virens (strain Gv29-8 / FGSC 10586)</name>
    <name type="common">Gliocladium virens</name>
    <name type="synonym">Trichoderma virens</name>
    <dbReference type="NCBI Taxonomy" id="413071"/>
    <lineage>
        <taxon>Eukaryota</taxon>
        <taxon>Fungi</taxon>
        <taxon>Dikarya</taxon>
        <taxon>Ascomycota</taxon>
        <taxon>Pezizomycotina</taxon>
        <taxon>Sordariomycetes</taxon>
        <taxon>Hypocreomycetidae</taxon>
        <taxon>Hypocreales</taxon>
        <taxon>Hypocreaceae</taxon>
        <taxon>Trichoderma</taxon>
    </lineage>
</organism>
<reference evidence="1 2" key="1">
    <citation type="journal article" date="2011" name="Genome Biol.">
        <title>Comparative genome sequence analysis underscores mycoparasitism as the ancestral life style of Trichoderma.</title>
        <authorList>
            <person name="Kubicek C.P."/>
            <person name="Herrera-Estrella A."/>
            <person name="Seidl-Seiboth V."/>
            <person name="Martinez D.A."/>
            <person name="Druzhinina I.S."/>
            <person name="Thon M."/>
            <person name="Zeilinger S."/>
            <person name="Casas-Flores S."/>
            <person name="Horwitz B.A."/>
            <person name="Mukherjee P.K."/>
            <person name="Mukherjee M."/>
            <person name="Kredics L."/>
            <person name="Alcaraz L.D."/>
            <person name="Aerts A."/>
            <person name="Antal Z."/>
            <person name="Atanasova L."/>
            <person name="Cervantes-Badillo M.G."/>
            <person name="Challacombe J."/>
            <person name="Chertkov O."/>
            <person name="McCluskey K."/>
            <person name="Coulpier F."/>
            <person name="Deshpande N."/>
            <person name="von Doehren H."/>
            <person name="Ebbole D.J."/>
            <person name="Esquivel-Naranjo E.U."/>
            <person name="Fekete E."/>
            <person name="Flipphi M."/>
            <person name="Glaser F."/>
            <person name="Gomez-Rodriguez E.Y."/>
            <person name="Gruber S."/>
            <person name="Han C."/>
            <person name="Henrissat B."/>
            <person name="Hermosa R."/>
            <person name="Hernandez-Onate M."/>
            <person name="Karaffa L."/>
            <person name="Kosti I."/>
            <person name="Le Crom S."/>
            <person name="Lindquist E."/>
            <person name="Lucas S."/>
            <person name="Luebeck M."/>
            <person name="Luebeck P.S."/>
            <person name="Margeot A."/>
            <person name="Metz B."/>
            <person name="Misra M."/>
            <person name="Nevalainen H."/>
            <person name="Omann M."/>
            <person name="Packer N."/>
            <person name="Perrone G."/>
            <person name="Uresti-Rivera E.E."/>
            <person name="Salamov A."/>
            <person name="Schmoll M."/>
            <person name="Seiboth B."/>
            <person name="Shapiro H."/>
            <person name="Sukno S."/>
            <person name="Tamayo-Ramos J.A."/>
            <person name="Tisch D."/>
            <person name="Wiest A."/>
            <person name="Wilkinson H.H."/>
            <person name="Zhang M."/>
            <person name="Coutinho P.M."/>
            <person name="Kenerley C.M."/>
            <person name="Monte E."/>
            <person name="Baker S.E."/>
            <person name="Grigoriev I.V."/>
        </authorList>
    </citation>
    <scope>NUCLEOTIDE SEQUENCE [LARGE SCALE GENOMIC DNA]</scope>
    <source>
        <strain evidence="2">Gv29-8 / FGSC 10586</strain>
    </source>
</reference>
<proteinExistence type="predicted"/>
<dbReference type="AlphaFoldDB" id="G9MQZ9"/>
<dbReference type="HOGENOM" id="CLU_1129281_0_0_1"/>
<dbReference type="InParanoid" id="G9MQZ9"/>
<dbReference type="RefSeq" id="XP_013956743.1">
    <property type="nucleotide sequence ID" value="XM_014101268.1"/>
</dbReference>
<accession>G9MQZ9</accession>
<evidence type="ECO:0000313" key="2">
    <source>
        <dbReference type="Proteomes" id="UP000007115"/>
    </source>
</evidence>
<dbReference type="VEuPathDB" id="FungiDB:TRIVIDRAFT_221797"/>
<dbReference type="EMBL" id="ABDF02000006">
    <property type="protein sequence ID" value="EHK22526.1"/>
    <property type="molecule type" value="Genomic_DNA"/>
</dbReference>
<gene>
    <name evidence="1" type="ORF">TRIVIDRAFT_221797</name>
</gene>
<name>G9MQZ9_HYPVG</name>
<dbReference type="eggNOG" id="ENOG502S4ZK">
    <property type="taxonomic scope" value="Eukaryota"/>
</dbReference>
<comment type="caution">
    <text evidence="1">The sequence shown here is derived from an EMBL/GenBank/DDBJ whole genome shotgun (WGS) entry which is preliminary data.</text>
</comment>
<dbReference type="Proteomes" id="UP000007115">
    <property type="component" value="Unassembled WGS sequence"/>
</dbReference>
<evidence type="ECO:0000313" key="1">
    <source>
        <dbReference type="EMBL" id="EHK22526.1"/>
    </source>
</evidence>
<keyword evidence="2" id="KW-1185">Reference proteome</keyword>
<dbReference type="STRING" id="413071.G9MQZ9"/>
<sequence>MSSPKIPPISALTALEPRPGGQWTINRQEGDATSLSYVMDNGSEAITYTLHQCQTEEDIRKHCASFVYEYTDDVSESEYYHQSVPEVPTEFGDSQEAASLLYHSQEEGVMRQFPTGIQQPLQEHLLFSTEAAIISPPESQAQASIRFGEATLAPQSNFYQHGQTYPMSTSQHLSQESFAPGTSEWPLNNEMFPSAVDNTPISIPNTELGLTQDTTLFLGGWQQNWAHVNPNPTQNSDGEWDAFFS</sequence>
<dbReference type="OrthoDB" id="5049336at2759"/>
<protein>
    <submittedName>
        <fullName evidence="1">Uncharacterized protein</fullName>
    </submittedName>
</protein>